<evidence type="ECO:0000313" key="1">
    <source>
        <dbReference type="EMBL" id="KAI4336491.1"/>
    </source>
</evidence>
<evidence type="ECO:0000313" key="2">
    <source>
        <dbReference type="Proteomes" id="UP000828941"/>
    </source>
</evidence>
<name>A0ACB9NKJ4_BAUVA</name>
<dbReference type="EMBL" id="CM039431">
    <property type="protein sequence ID" value="KAI4336491.1"/>
    <property type="molecule type" value="Genomic_DNA"/>
</dbReference>
<sequence length="607" mass="67449">MGGLCSKSANDDKVFAKADDHFDNHKSGKKCQSSKPNDLTAAPQIRERVEKNLEEPIGISATNAGTSPDDFYDGIPRLNDSFPHKSRSVRSRPVAVAKVSEVSSRLGRAGFEKAVDVLDTLGSSMTNLNAGSGFVSGAAIKGNEISILAFEVANTIVKGFNLMQSLSKKNIKHIKEEVLLSVGVQDLVSKDMDELLRIVAADKREELKVFSDEVVRFGNRSKDPQWHNLDRYFEKVSRELNPQRQSKDEAESVMQQLMTLVQFTAELYHELHALDRFDLDYQRKRQEEDNSSASQRGDGLGILRAELKSQKKQVKHLKKKSLWSRSLEEVMEKLVDIVHFLHLEINYAFGSTDGQKSVIPPMSNRQRLGPAGLALHYANIMLQIDTLVARSSSMPANTRDALYQSLPPNIKSALRSKLPSFHAAEVLTVANIKDEMEKTLHWLVPIATNTAKAHHGFGWVGEWANTGTEVNRKTTLQNDVMRIETFHHADKDKVENYILELLLWLHRLAIQSKAGSEVGGVRSQVKSTVGAALQKTDQQSIDTQLPLLTNDEQSLLQNVERVQAIASSFSLGGSVIPADFMRPETEQPAITSTFRGAVPDIPIIDLS</sequence>
<reference evidence="1 2" key="1">
    <citation type="journal article" date="2022" name="DNA Res.">
        <title>Chromosomal-level genome assembly of the orchid tree Bauhinia variegata (Leguminosae; Cercidoideae) supports the allotetraploid origin hypothesis of Bauhinia.</title>
        <authorList>
            <person name="Zhong Y."/>
            <person name="Chen Y."/>
            <person name="Zheng D."/>
            <person name="Pang J."/>
            <person name="Liu Y."/>
            <person name="Luo S."/>
            <person name="Meng S."/>
            <person name="Qian L."/>
            <person name="Wei D."/>
            <person name="Dai S."/>
            <person name="Zhou R."/>
        </authorList>
    </citation>
    <scope>NUCLEOTIDE SEQUENCE [LARGE SCALE GENOMIC DNA]</scope>
    <source>
        <strain evidence="1">BV-YZ2020</strain>
    </source>
</reference>
<proteinExistence type="predicted"/>
<organism evidence="1 2">
    <name type="scientific">Bauhinia variegata</name>
    <name type="common">Purple orchid tree</name>
    <name type="synonym">Phanera variegata</name>
    <dbReference type="NCBI Taxonomy" id="167791"/>
    <lineage>
        <taxon>Eukaryota</taxon>
        <taxon>Viridiplantae</taxon>
        <taxon>Streptophyta</taxon>
        <taxon>Embryophyta</taxon>
        <taxon>Tracheophyta</taxon>
        <taxon>Spermatophyta</taxon>
        <taxon>Magnoliopsida</taxon>
        <taxon>eudicotyledons</taxon>
        <taxon>Gunneridae</taxon>
        <taxon>Pentapetalae</taxon>
        <taxon>rosids</taxon>
        <taxon>fabids</taxon>
        <taxon>Fabales</taxon>
        <taxon>Fabaceae</taxon>
        <taxon>Cercidoideae</taxon>
        <taxon>Cercideae</taxon>
        <taxon>Bauhiniinae</taxon>
        <taxon>Bauhinia</taxon>
    </lineage>
</organism>
<comment type="caution">
    <text evidence="1">The sequence shown here is derived from an EMBL/GenBank/DDBJ whole genome shotgun (WGS) entry which is preliminary data.</text>
</comment>
<keyword evidence="2" id="KW-1185">Reference proteome</keyword>
<dbReference type="Proteomes" id="UP000828941">
    <property type="component" value="Chromosome 6"/>
</dbReference>
<accession>A0ACB9NKJ4</accession>
<protein>
    <submittedName>
        <fullName evidence="1">Uncharacterized protein</fullName>
    </submittedName>
</protein>
<gene>
    <name evidence="1" type="ORF">L6164_015013</name>
</gene>